<dbReference type="Proteomes" id="UP000600449">
    <property type="component" value="Unassembled WGS sequence"/>
</dbReference>
<keyword evidence="5 6" id="KW-0472">Membrane</keyword>
<organism evidence="7 8">
    <name type="scientific">Salinarimonas ramus</name>
    <dbReference type="NCBI Taxonomy" id="690164"/>
    <lineage>
        <taxon>Bacteria</taxon>
        <taxon>Pseudomonadati</taxon>
        <taxon>Pseudomonadota</taxon>
        <taxon>Alphaproteobacteria</taxon>
        <taxon>Hyphomicrobiales</taxon>
        <taxon>Salinarimonadaceae</taxon>
        <taxon>Salinarimonas</taxon>
    </lineage>
</organism>
<evidence type="ECO:0000256" key="4">
    <source>
        <dbReference type="ARBA" id="ARBA00022989"/>
    </source>
</evidence>
<evidence type="ECO:0000256" key="5">
    <source>
        <dbReference type="ARBA" id="ARBA00023136"/>
    </source>
</evidence>
<feature type="transmembrane region" description="Helical" evidence="6">
    <location>
        <begin position="68"/>
        <end position="88"/>
    </location>
</feature>
<feature type="transmembrane region" description="Helical" evidence="6">
    <location>
        <begin position="436"/>
        <end position="457"/>
    </location>
</feature>
<dbReference type="Pfam" id="PF03209">
    <property type="entry name" value="PUCC"/>
    <property type="match status" value="1"/>
</dbReference>
<name>A0A917VA74_9HYPH</name>
<dbReference type="InterPro" id="IPR004896">
    <property type="entry name" value="PucC-rel"/>
</dbReference>
<keyword evidence="3 6" id="KW-0812">Transmembrane</keyword>
<feature type="transmembrane region" description="Helical" evidence="6">
    <location>
        <begin position="141"/>
        <end position="165"/>
    </location>
</feature>
<dbReference type="InterPro" id="IPR036259">
    <property type="entry name" value="MFS_trans_sf"/>
</dbReference>
<feature type="transmembrane region" description="Helical" evidence="6">
    <location>
        <begin position="360"/>
        <end position="380"/>
    </location>
</feature>
<gene>
    <name evidence="7" type="ORF">GCM10011322_47140</name>
</gene>
<comment type="caution">
    <text evidence="7">The sequence shown here is derived from an EMBL/GenBank/DDBJ whole genome shotgun (WGS) entry which is preliminary data.</text>
</comment>
<dbReference type="AlphaFoldDB" id="A0A917VA74"/>
<keyword evidence="4 6" id="KW-1133">Transmembrane helix</keyword>
<evidence type="ECO:0000256" key="3">
    <source>
        <dbReference type="ARBA" id="ARBA00022692"/>
    </source>
</evidence>
<feature type="transmembrane region" description="Helical" evidence="6">
    <location>
        <begin position="211"/>
        <end position="229"/>
    </location>
</feature>
<dbReference type="EMBL" id="BMMF01000021">
    <property type="protein sequence ID" value="GGK54979.1"/>
    <property type="molecule type" value="Genomic_DNA"/>
</dbReference>
<evidence type="ECO:0000256" key="6">
    <source>
        <dbReference type="SAM" id="Phobius"/>
    </source>
</evidence>
<proteinExistence type="inferred from homology"/>
<reference evidence="7 8" key="1">
    <citation type="journal article" date="2014" name="Int. J. Syst. Evol. Microbiol.">
        <title>Complete genome sequence of Corynebacterium casei LMG S-19264T (=DSM 44701T), isolated from a smear-ripened cheese.</title>
        <authorList>
            <consortium name="US DOE Joint Genome Institute (JGI-PGF)"/>
            <person name="Walter F."/>
            <person name="Albersmeier A."/>
            <person name="Kalinowski J."/>
            <person name="Ruckert C."/>
        </authorList>
    </citation>
    <scope>NUCLEOTIDE SEQUENCE [LARGE SCALE GENOMIC DNA]</scope>
    <source>
        <strain evidence="7 8">CGMCC 1.9161</strain>
    </source>
</reference>
<feature type="transmembrane region" description="Helical" evidence="6">
    <location>
        <begin position="387"/>
        <end position="410"/>
    </location>
</feature>
<evidence type="ECO:0000256" key="1">
    <source>
        <dbReference type="ARBA" id="ARBA00004141"/>
    </source>
</evidence>
<feature type="transmembrane region" description="Helical" evidence="6">
    <location>
        <begin position="177"/>
        <end position="199"/>
    </location>
</feature>
<dbReference type="PANTHER" id="PTHR23538:SF1">
    <property type="entry name" value="44.5 KD BACTERIOCHLOROPHYLL SYNTHASE SUBUNIT"/>
    <property type="match status" value="1"/>
</dbReference>
<dbReference type="PIRSF" id="PIRSF016565">
    <property type="entry name" value="PucC"/>
    <property type="match status" value="1"/>
</dbReference>
<dbReference type="SUPFAM" id="SSF103473">
    <property type="entry name" value="MFS general substrate transporter"/>
    <property type="match status" value="1"/>
</dbReference>
<dbReference type="InterPro" id="IPR026036">
    <property type="entry name" value="PucC"/>
</dbReference>
<keyword evidence="8" id="KW-1185">Reference proteome</keyword>
<dbReference type="CDD" id="cd06176">
    <property type="entry name" value="MFS_BCD_PucC-like"/>
    <property type="match status" value="1"/>
</dbReference>
<comment type="similarity">
    <text evidence="2">Belongs to the PucC family.</text>
</comment>
<feature type="transmembrane region" description="Helical" evidence="6">
    <location>
        <begin position="250"/>
        <end position="276"/>
    </location>
</feature>
<dbReference type="Gene3D" id="1.20.1250.20">
    <property type="entry name" value="MFS general substrate transporter like domains"/>
    <property type="match status" value="1"/>
</dbReference>
<accession>A0A917VA74</accession>
<evidence type="ECO:0000313" key="8">
    <source>
        <dbReference type="Proteomes" id="UP000600449"/>
    </source>
</evidence>
<dbReference type="GO" id="GO:0016020">
    <property type="term" value="C:membrane"/>
    <property type="evidence" value="ECO:0007669"/>
    <property type="project" value="UniProtKB-SubCell"/>
</dbReference>
<evidence type="ECO:0000256" key="2">
    <source>
        <dbReference type="ARBA" id="ARBA00008412"/>
    </source>
</evidence>
<dbReference type="RefSeq" id="WP_188915742.1">
    <property type="nucleotide sequence ID" value="NZ_BMMF01000021.1"/>
</dbReference>
<feature type="transmembrane region" description="Helical" evidence="6">
    <location>
        <begin position="288"/>
        <end position="315"/>
    </location>
</feature>
<feature type="transmembrane region" description="Helical" evidence="6">
    <location>
        <begin position="108"/>
        <end position="129"/>
    </location>
</feature>
<sequence length="477" mass="49315">MSDARPAISSVWTLIGTRFLPFADAATRELPLPRLLRLSLFQVSVGMAIVLLNGTLNRVMILELEVPAWLVATMIALPVLFAPVRALVGHRSDHHRSLLGWKRVPYIWFGSLLQFGGLAIMPFALLVLSGGGEGPVWVGQLGAGLAFLLVGAGLHTTQTAGLALATDLAPEETRPRVVAFLYVMLLAGMVASAILFSFLLEPYSHLKLIQVVQGAAVVTMVLNMVALWKQEARDPARTRKDAPRPAFREAWAKFVAGGRATRTLVAVGLGTAGFSMQDILLEPYGGEVLGLSVGATTALTALLAGGSLLGFAWSARRLTRGGNPYRLAALGVLFGIAAFSCVVVAGAFQSTLLLRTGALLIGVGAGLFAVGTLTGAMALADEAGTGLALGAWGAVQATAAGAGIALGGAIRDGVGALATAGALGPALTGPEIGYHVVYHLEILVLFLSLVAIGPLVASASVGRSAPRERFGLADLPA</sequence>
<dbReference type="PANTHER" id="PTHR23538">
    <property type="entry name" value="44.5 KD BACTERIOCHLOROPHYLL SYNTHASE SUBUNIT"/>
    <property type="match status" value="1"/>
</dbReference>
<evidence type="ECO:0000313" key="7">
    <source>
        <dbReference type="EMBL" id="GGK54979.1"/>
    </source>
</evidence>
<feature type="transmembrane region" description="Helical" evidence="6">
    <location>
        <begin position="35"/>
        <end position="56"/>
    </location>
</feature>
<comment type="subcellular location">
    <subcellularLocation>
        <location evidence="1">Membrane</location>
        <topology evidence="1">Multi-pass membrane protein</topology>
    </subcellularLocation>
</comment>
<feature type="transmembrane region" description="Helical" evidence="6">
    <location>
        <begin position="327"/>
        <end position="348"/>
    </location>
</feature>
<protein>
    <submittedName>
        <fullName evidence="7">MFS transporter</fullName>
    </submittedName>
</protein>